<dbReference type="AlphaFoldDB" id="F8L067"/>
<dbReference type="Pfam" id="PF02348">
    <property type="entry name" value="CTP_transf_3"/>
    <property type="match status" value="1"/>
</dbReference>
<dbReference type="OrthoDB" id="9815559at2"/>
<keyword evidence="2" id="KW-1185">Reference proteome</keyword>
<dbReference type="eggNOG" id="COG1861">
    <property type="taxonomic scope" value="Bacteria"/>
</dbReference>
<proteinExistence type="predicted"/>
<reference key="1">
    <citation type="journal article" date="2011" name="Mol. Biol. Evol.">
        <title>Unity in variety -- the pan-genome of the Chlamydiae.</title>
        <authorList>
            <person name="Collingro A."/>
            <person name="Tischler P."/>
            <person name="Weinmaier T."/>
            <person name="Penz T."/>
            <person name="Heinz E."/>
            <person name="Brunham R.C."/>
            <person name="Read T.D."/>
            <person name="Bavoil P.M."/>
            <person name="Sachse K."/>
            <person name="Kahane S."/>
            <person name="Friedman M.G."/>
            <person name="Rattei T."/>
            <person name="Myers G.S.A."/>
            <person name="Horn M."/>
        </authorList>
    </citation>
    <scope>NUCLEOTIDE SEQUENCE</scope>
    <source>
        <strain>UV7</strain>
    </source>
</reference>
<reference evidence="1 2" key="2">
    <citation type="journal article" date="2011" name="Mol. Biol. Evol.">
        <title>Unity in variety--the pan-genome of the Chlamydiae.</title>
        <authorList>
            <person name="Collingro A."/>
            <person name="Tischler P."/>
            <person name="Weinmaier T."/>
            <person name="Penz T."/>
            <person name="Heinz E."/>
            <person name="Brunham R.C."/>
            <person name="Read T.D."/>
            <person name="Bavoil P.M."/>
            <person name="Sachse K."/>
            <person name="Kahane S."/>
            <person name="Friedman M.G."/>
            <person name="Rattei T."/>
            <person name="Myers G.S."/>
            <person name="Horn M."/>
        </authorList>
    </citation>
    <scope>NUCLEOTIDE SEQUENCE [LARGE SCALE GENOMIC DNA]</scope>
    <source>
        <strain evidence="2">UV7</strain>
    </source>
</reference>
<dbReference type="SUPFAM" id="SSF53448">
    <property type="entry name" value="Nucleotide-diphospho-sugar transferases"/>
    <property type="match status" value="1"/>
</dbReference>
<organism evidence="1 2">
    <name type="scientific">Parachlamydia acanthamoebae (strain UV7)</name>
    <dbReference type="NCBI Taxonomy" id="765952"/>
    <lineage>
        <taxon>Bacteria</taxon>
        <taxon>Pseudomonadati</taxon>
        <taxon>Chlamydiota</taxon>
        <taxon>Chlamydiia</taxon>
        <taxon>Parachlamydiales</taxon>
        <taxon>Parachlamydiaceae</taxon>
        <taxon>Parachlamydia</taxon>
    </lineage>
</organism>
<dbReference type="EMBL" id="FR872580">
    <property type="protein sequence ID" value="CCB86596.1"/>
    <property type="molecule type" value="Genomic_DNA"/>
</dbReference>
<evidence type="ECO:0000313" key="1">
    <source>
        <dbReference type="EMBL" id="CCB86596.1"/>
    </source>
</evidence>
<sequence>MRIVIIVQARMGSTRLPGKVLKPVLGRPLLGYLIERLKAVANADGLLIATTTHPLDQAIVDYCQKENVQVVRGSEENVLSRYVEAGKFTHADAVVRITADCPIIDPKIIDQQITFYRDHAHEYDYITNALKRTFPYGMEVEVFSFKELEKAASLKTSLIEQEHVTPVFYFHQKQYRVFNVTLEEDLSRYRLTVDTPEDFELVKRVIEALYPKNPLFSLDDILLLLQKHPEWLLLNAQIQQKSVKNDG</sequence>
<protein>
    <submittedName>
        <fullName evidence="1">Uncharacterized protein MJ1063</fullName>
    </submittedName>
</protein>
<dbReference type="KEGG" id="puv:PUV_16460"/>
<dbReference type="InterPro" id="IPR029044">
    <property type="entry name" value="Nucleotide-diphossugar_trans"/>
</dbReference>
<evidence type="ECO:0000313" key="2">
    <source>
        <dbReference type="Proteomes" id="UP000000495"/>
    </source>
</evidence>
<accession>F8L067</accession>
<dbReference type="InterPro" id="IPR003329">
    <property type="entry name" value="Cytidylyl_trans"/>
</dbReference>
<dbReference type="PANTHER" id="PTHR42866">
    <property type="entry name" value="3-DEOXY-MANNO-OCTULOSONATE CYTIDYLYLTRANSFERASE"/>
    <property type="match status" value="1"/>
</dbReference>
<dbReference type="CDD" id="cd02518">
    <property type="entry name" value="GT2_SpsF"/>
    <property type="match status" value="1"/>
</dbReference>
<dbReference type="STRING" id="765952.PUV_16460"/>
<dbReference type="PANTHER" id="PTHR42866:SF1">
    <property type="entry name" value="SPORE COAT POLYSACCHARIDE BIOSYNTHESIS PROTEIN SPSF"/>
    <property type="match status" value="1"/>
</dbReference>
<dbReference type="GO" id="GO:0005829">
    <property type="term" value="C:cytosol"/>
    <property type="evidence" value="ECO:0007669"/>
    <property type="project" value="TreeGrafter"/>
</dbReference>
<dbReference type="Gene3D" id="3.90.550.10">
    <property type="entry name" value="Spore Coat Polysaccharide Biosynthesis Protein SpsA, Chain A"/>
    <property type="match status" value="1"/>
</dbReference>
<dbReference type="RefSeq" id="WP_013925092.1">
    <property type="nucleotide sequence ID" value="NC_015702.1"/>
</dbReference>
<name>F8L067_PARAV</name>
<gene>
    <name evidence="1" type="ordered locus">PUV_16460</name>
</gene>
<dbReference type="Proteomes" id="UP000000495">
    <property type="component" value="Chromosome"/>
</dbReference>
<dbReference type="HOGENOM" id="CLU_072501_0_0_0"/>